<gene>
    <name evidence="1" type="ORF">Cboi02_000263200</name>
</gene>
<evidence type="ECO:0000313" key="2">
    <source>
        <dbReference type="Proteomes" id="UP001165120"/>
    </source>
</evidence>
<accession>A0A9W6SY85</accession>
<protein>
    <submittedName>
        <fullName evidence="1">Unnamed protein product</fullName>
    </submittedName>
</protein>
<dbReference type="AlphaFoldDB" id="A0A9W6SY85"/>
<name>A0A9W6SY85_CANBO</name>
<proteinExistence type="predicted"/>
<dbReference type="Proteomes" id="UP001165120">
    <property type="component" value="Unassembled WGS sequence"/>
</dbReference>
<organism evidence="1 2">
    <name type="scientific">Candida boidinii</name>
    <name type="common">Yeast</name>
    <dbReference type="NCBI Taxonomy" id="5477"/>
    <lineage>
        <taxon>Eukaryota</taxon>
        <taxon>Fungi</taxon>
        <taxon>Dikarya</taxon>
        <taxon>Ascomycota</taxon>
        <taxon>Saccharomycotina</taxon>
        <taxon>Pichiomycetes</taxon>
        <taxon>Pichiales</taxon>
        <taxon>Pichiaceae</taxon>
        <taxon>Ogataea</taxon>
        <taxon>Ogataea/Candida clade</taxon>
    </lineage>
</organism>
<keyword evidence="2" id="KW-1185">Reference proteome</keyword>
<comment type="caution">
    <text evidence="1">The sequence shown here is derived from an EMBL/GenBank/DDBJ whole genome shotgun (WGS) entry which is preliminary data.</text>
</comment>
<sequence length="159" mass="17273">MNMKLKLLKLKLNLILNTNTGESWDYLIQILTISCLTGTIHVNCGIIPITGEYSSLPWTLLEAFGLGRAPRPSYFTTVGYDSHHSSCQLGDSLSRPGFLCHTAPTAEQDDGRPRKCTAEQGAFALLEEVGYLPSCFRCPQAPTSHPVPSVPAPQAQAQA</sequence>
<reference evidence="1" key="1">
    <citation type="submission" date="2023-04" db="EMBL/GenBank/DDBJ databases">
        <title>Candida boidinii NBRC 10035.</title>
        <authorList>
            <person name="Ichikawa N."/>
            <person name="Sato H."/>
            <person name="Tonouchi N."/>
        </authorList>
    </citation>
    <scope>NUCLEOTIDE SEQUENCE</scope>
    <source>
        <strain evidence="1">NBRC 10035</strain>
    </source>
</reference>
<evidence type="ECO:0000313" key="1">
    <source>
        <dbReference type="EMBL" id="GME69907.1"/>
    </source>
</evidence>
<dbReference type="EMBL" id="BSXN01000809">
    <property type="protein sequence ID" value="GME69907.1"/>
    <property type="molecule type" value="Genomic_DNA"/>
</dbReference>